<dbReference type="EMBL" id="BMGL01000017">
    <property type="protein sequence ID" value="GGE22840.1"/>
    <property type="molecule type" value="Genomic_DNA"/>
</dbReference>
<reference evidence="3 4" key="1">
    <citation type="journal article" date="2014" name="Int. J. Syst. Evol. Microbiol.">
        <title>Complete genome sequence of Corynebacterium casei LMG S-19264T (=DSM 44701T), isolated from a smear-ripened cheese.</title>
        <authorList>
            <consortium name="US DOE Joint Genome Institute (JGI-PGF)"/>
            <person name="Walter F."/>
            <person name="Albersmeier A."/>
            <person name="Kalinowski J."/>
            <person name="Ruckert C."/>
        </authorList>
    </citation>
    <scope>NUCLEOTIDE SEQUENCE [LARGE SCALE GENOMIC DNA]</scope>
    <source>
        <strain evidence="3 4">CGMCC 1.12925</strain>
    </source>
</reference>
<evidence type="ECO:0000313" key="4">
    <source>
        <dbReference type="Proteomes" id="UP000599688"/>
    </source>
</evidence>
<proteinExistence type="predicted"/>
<dbReference type="AlphaFoldDB" id="A0A917A1S9"/>
<organism evidence="3 4">
    <name type="scientific">Psychroflexus salis</name>
    <dbReference type="NCBI Taxonomy" id="1526574"/>
    <lineage>
        <taxon>Bacteria</taxon>
        <taxon>Pseudomonadati</taxon>
        <taxon>Bacteroidota</taxon>
        <taxon>Flavobacteriia</taxon>
        <taxon>Flavobacteriales</taxon>
        <taxon>Flavobacteriaceae</taxon>
        <taxon>Psychroflexus</taxon>
    </lineage>
</organism>
<evidence type="ECO:0000256" key="1">
    <source>
        <dbReference type="ARBA" id="ARBA00022729"/>
    </source>
</evidence>
<gene>
    <name evidence="3" type="ORF">GCM10010831_24680</name>
</gene>
<dbReference type="InterPro" id="IPR026444">
    <property type="entry name" value="Secre_tail"/>
</dbReference>
<dbReference type="NCBIfam" id="TIGR04183">
    <property type="entry name" value="Por_Secre_tail"/>
    <property type="match status" value="1"/>
</dbReference>
<accession>A0A917A1S9</accession>
<keyword evidence="4" id="KW-1185">Reference proteome</keyword>
<keyword evidence="1" id="KW-0732">Signal</keyword>
<dbReference type="InterPro" id="IPR021862">
    <property type="entry name" value="DUF3472"/>
</dbReference>
<dbReference type="Pfam" id="PF18962">
    <property type="entry name" value="Por_Secre_tail"/>
    <property type="match status" value="1"/>
</dbReference>
<protein>
    <recommendedName>
        <fullName evidence="2">Secretion system C-terminal sorting domain-containing protein</fullName>
    </recommendedName>
</protein>
<name>A0A917A1S9_9FLAO</name>
<comment type="caution">
    <text evidence="3">The sequence shown here is derived from an EMBL/GenBank/DDBJ whole genome shotgun (WGS) entry which is preliminary data.</text>
</comment>
<evidence type="ECO:0000259" key="2">
    <source>
        <dbReference type="Pfam" id="PF18962"/>
    </source>
</evidence>
<sequence>MEGGGYCGIQEHPDGRNFIFSIWDPINSSDPISASYTHPGTQIESFGGEGTGLKSWNFNIGWDTNQWYSFVTRAWSIDSNTMFGFWVYNHSDQIWHHLVTMDYPVNDIRFNSSTGSFIEDWLGNGSNMREVHHQNAWKRKTSDLSWSALTSSLFERVSPDAGANNYIDNYNGGTNNDYYFMQSGGTATPSNSTSGTMLSLINFNSEPGYDVAVITNINKTVSMNNLLLNWTLDSSKSPQFSYEINVYDNPNFSGVPLIEIDEIIPHQREVNIDISSLFNDEQYYIEFNVIDIFDNKSATLTENFVAQSSNLGLNDVNVLETYDYYPNPFENKIHLDFKKQIEFIEIRLTDITGKTILKNSYNTISELEINTPTYMSKGIYFITLTDKKQNINTIKLIKK</sequence>
<dbReference type="Proteomes" id="UP000599688">
    <property type="component" value="Unassembled WGS sequence"/>
</dbReference>
<dbReference type="Pfam" id="PF11958">
    <property type="entry name" value="DUF3472"/>
    <property type="match status" value="1"/>
</dbReference>
<evidence type="ECO:0000313" key="3">
    <source>
        <dbReference type="EMBL" id="GGE22840.1"/>
    </source>
</evidence>
<feature type="domain" description="Secretion system C-terminal sorting" evidence="2">
    <location>
        <begin position="325"/>
        <end position="392"/>
    </location>
</feature>